<dbReference type="AlphaFoldDB" id="B4QXA2"/>
<dbReference type="SUPFAM" id="SSF52047">
    <property type="entry name" value="RNI-like"/>
    <property type="match status" value="1"/>
</dbReference>
<dbReference type="PANTHER" id="PTHR13382">
    <property type="entry name" value="MITOCHONDRIAL ATP SYNTHASE COUPLING FACTOR B"/>
    <property type="match status" value="1"/>
</dbReference>
<evidence type="ECO:0000259" key="3">
    <source>
        <dbReference type="SMART" id="SM00256"/>
    </source>
</evidence>
<feature type="compositionally biased region" description="Low complexity" evidence="2">
    <location>
        <begin position="136"/>
        <end position="162"/>
    </location>
</feature>
<dbReference type="InterPro" id="IPR006553">
    <property type="entry name" value="Leu-rich_rpt_Cys-con_subtyp"/>
</dbReference>
<dbReference type="Proteomes" id="UP000000304">
    <property type="component" value="Chromosome 3R"/>
</dbReference>
<dbReference type="SMART" id="SM00367">
    <property type="entry name" value="LRR_CC"/>
    <property type="match status" value="5"/>
</dbReference>
<organism evidence="4 5">
    <name type="scientific">Drosophila simulans</name>
    <name type="common">Fruit fly</name>
    <dbReference type="NCBI Taxonomy" id="7240"/>
    <lineage>
        <taxon>Eukaryota</taxon>
        <taxon>Metazoa</taxon>
        <taxon>Ecdysozoa</taxon>
        <taxon>Arthropoda</taxon>
        <taxon>Hexapoda</taxon>
        <taxon>Insecta</taxon>
        <taxon>Pterygota</taxon>
        <taxon>Neoptera</taxon>
        <taxon>Endopterygota</taxon>
        <taxon>Diptera</taxon>
        <taxon>Brachycera</taxon>
        <taxon>Muscomorpha</taxon>
        <taxon>Ephydroidea</taxon>
        <taxon>Drosophilidae</taxon>
        <taxon>Drosophila</taxon>
        <taxon>Sophophora</taxon>
    </lineage>
</organism>
<gene>
    <name evidence="4" type="primary">Dsim\GD17761</name>
    <name evidence="4" type="ORF">Dsim_GD17761</name>
</gene>
<feature type="compositionally biased region" description="Gly residues" evidence="2">
    <location>
        <begin position="171"/>
        <end position="188"/>
    </location>
</feature>
<feature type="compositionally biased region" description="Basic and acidic residues" evidence="2">
    <location>
        <begin position="22"/>
        <end position="31"/>
    </location>
</feature>
<keyword evidence="5" id="KW-1185">Reference proteome</keyword>
<reference evidence="4 5" key="1">
    <citation type="journal article" date="2007" name="Nature">
        <title>Evolution of genes and genomes on the Drosophila phylogeny.</title>
        <authorList>
            <consortium name="Drosophila 12 Genomes Consortium"/>
            <person name="Clark A.G."/>
            <person name="Eisen M.B."/>
            <person name="Smith D.R."/>
            <person name="Bergman C.M."/>
            <person name="Oliver B."/>
            <person name="Markow T.A."/>
            <person name="Kaufman T.C."/>
            <person name="Kellis M."/>
            <person name="Gelbart W."/>
            <person name="Iyer V.N."/>
            <person name="Pollard D.A."/>
            <person name="Sackton T.B."/>
            <person name="Larracuente A.M."/>
            <person name="Singh N.D."/>
            <person name="Abad J.P."/>
            <person name="Abt D.N."/>
            <person name="Adryan B."/>
            <person name="Aguade M."/>
            <person name="Akashi H."/>
            <person name="Anderson W.W."/>
            <person name="Aquadro C.F."/>
            <person name="Ardell D.H."/>
            <person name="Arguello R."/>
            <person name="Artieri C.G."/>
            <person name="Barbash D.A."/>
            <person name="Barker D."/>
            <person name="Barsanti P."/>
            <person name="Batterham P."/>
            <person name="Batzoglou S."/>
            <person name="Begun D."/>
            <person name="Bhutkar A."/>
            <person name="Blanco E."/>
            <person name="Bosak S.A."/>
            <person name="Bradley R.K."/>
            <person name="Brand A.D."/>
            <person name="Brent M.R."/>
            <person name="Brooks A.N."/>
            <person name="Brown R.H."/>
            <person name="Butlin R.K."/>
            <person name="Caggese C."/>
            <person name="Calvi B.R."/>
            <person name="Bernardo de Carvalho A."/>
            <person name="Caspi A."/>
            <person name="Castrezana S."/>
            <person name="Celniker S.E."/>
            <person name="Chang J.L."/>
            <person name="Chapple C."/>
            <person name="Chatterji S."/>
            <person name="Chinwalla A."/>
            <person name="Civetta A."/>
            <person name="Clifton S.W."/>
            <person name="Comeron J.M."/>
            <person name="Costello J.C."/>
            <person name="Coyne J.A."/>
            <person name="Daub J."/>
            <person name="David R.G."/>
            <person name="Delcher A.L."/>
            <person name="Delehaunty K."/>
            <person name="Do C.B."/>
            <person name="Ebling H."/>
            <person name="Edwards K."/>
            <person name="Eickbush T."/>
            <person name="Evans J.D."/>
            <person name="Filipski A."/>
            <person name="Findeiss S."/>
            <person name="Freyhult E."/>
            <person name="Fulton L."/>
            <person name="Fulton R."/>
            <person name="Garcia A.C."/>
            <person name="Gardiner A."/>
            <person name="Garfield D.A."/>
            <person name="Garvin B.E."/>
            <person name="Gibson G."/>
            <person name="Gilbert D."/>
            <person name="Gnerre S."/>
            <person name="Godfrey J."/>
            <person name="Good R."/>
            <person name="Gotea V."/>
            <person name="Gravely B."/>
            <person name="Greenberg A.J."/>
            <person name="Griffiths-Jones S."/>
            <person name="Gross S."/>
            <person name="Guigo R."/>
            <person name="Gustafson E.A."/>
            <person name="Haerty W."/>
            <person name="Hahn M.W."/>
            <person name="Halligan D.L."/>
            <person name="Halpern A.L."/>
            <person name="Halter G.M."/>
            <person name="Han M.V."/>
            <person name="Heger A."/>
            <person name="Hillier L."/>
            <person name="Hinrichs A.S."/>
            <person name="Holmes I."/>
            <person name="Hoskins R.A."/>
            <person name="Hubisz M.J."/>
            <person name="Hultmark D."/>
            <person name="Huntley M.A."/>
            <person name="Jaffe D.B."/>
            <person name="Jagadeeshan S."/>
            <person name="Jeck W.R."/>
            <person name="Johnson J."/>
            <person name="Jones C.D."/>
            <person name="Jordan W.C."/>
            <person name="Karpen G.H."/>
            <person name="Kataoka E."/>
            <person name="Keightley P.D."/>
            <person name="Kheradpour P."/>
            <person name="Kirkness E.F."/>
            <person name="Koerich L.B."/>
            <person name="Kristiansen K."/>
            <person name="Kudrna D."/>
            <person name="Kulathinal R.J."/>
            <person name="Kumar S."/>
            <person name="Kwok R."/>
            <person name="Lander E."/>
            <person name="Langley C.H."/>
            <person name="Lapoint R."/>
            <person name="Lazzaro B.P."/>
            <person name="Lee S.J."/>
            <person name="Levesque L."/>
            <person name="Li R."/>
            <person name="Lin C.F."/>
            <person name="Lin M.F."/>
            <person name="Lindblad-Toh K."/>
            <person name="Llopart A."/>
            <person name="Long M."/>
            <person name="Low L."/>
            <person name="Lozovsky E."/>
            <person name="Lu J."/>
            <person name="Luo M."/>
            <person name="Machado C.A."/>
            <person name="Makalowski W."/>
            <person name="Marzo M."/>
            <person name="Matsuda M."/>
            <person name="Matzkin L."/>
            <person name="McAllister B."/>
            <person name="McBride C.S."/>
            <person name="McKernan B."/>
            <person name="McKernan K."/>
            <person name="Mendez-Lago M."/>
            <person name="Minx P."/>
            <person name="Mollenhauer M.U."/>
            <person name="Montooth K."/>
            <person name="Mount S.M."/>
            <person name="Mu X."/>
            <person name="Myers E."/>
            <person name="Negre B."/>
            <person name="Newfeld S."/>
            <person name="Nielsen R."/>
            <person name="Noor M.A."/>
            <person name="O'Grady P."/>
            <person name="Pachter L."/>
            <person name="Papaceit M."/>
            <person name="Parisi M.J."/>
            <person name="Parisi M."/>
            <person name="Parts L."/>
            <person name="Pedersen J.S."/>
            <person name="Pesole G."/>
            <person name="Phillippy A.M."/>
            <person name="Ponting C.P."/>
            <person name="Pop M."/>
            <person name="Porcelli D."/>
            <person name="Powell J.R."/>
            <person name="Prohaska S."/>
            <person name="Pruitt K."/>
            <person name="Puig M."/>
            <person name="Quesneville H."/>
            <person name="Ram K.R."/>
            <person name="Rand D."/>
            <person name="Rasmussen M.D."/>
            <person name="Reed L.K."/>
            <person name="Reenan R."/>
            <person name="Reily A."/>
            <person name="Remington K.A."/>
            <person name="Rieger T.T."/>
            <person name="Ritchie M.G."/>
            <person name="Robin C."/>
            <person name="Rogers Y.H."/>
            <person name="Rohde C."/>
            <person name="Rozas J."/>
            <person name="Rubenfield M.J."/>
            <person name="Ruiz A."/>
            <person name="Russo S."/>
            <person name="Salzberg S.L."/>
            <person name="Sanchez-Gracia A."/>
            <person name="Saranga D.J."/>
            <person name="Sato H."/>
            <person name="Schaeffer S.W."/>
            <person name="Schatz M.C."/>
            <person name="Schlenke T."/>
            <person name="Schwartz R."/>
            <person name="Segarra C."/>
            <person name="Singh R.S."/>
            <person name="Sirot L."/>
            <person name="Sirota M."/>
            <person name="Sisneros N.B."/>
            <person name="Smith C.D."/>
            <person name="Smith T.F."/>
            <person name="Spieth J."/>
            <person name="Stage D.E."/>
            <person name="Stark A."/>
            <person name="Stephan W."/>
            <person name="Strausberg R.L."/>
            <person name="Strempel S."/>
            <person name="Sturgill D."/>
            <person name="Sutton G."/>
            <person name="Sutton G.G."/>
            <person name="Tao W."/>
            <person name="Teichmann S."/>
            <person name="Tobari Y.N."/>
            <person name="Tomimura Y."/>
            <person name="Tsolas J.M."/>
            <person name="Valente V.L."/>
            <person name="Venter E."/>
            <person name="Venter J.C."/>
            <person name="Vicario S."/>
            <person name="Vieira F.G."/>
            <person name="Vilella A.J."/>
            <person name="Villasante A."/>
            <person name="Walenz B."/>
            <person name="Wang J."/>
            <person name="Wasserman M."/>
            <person name="Watts T."/>
            <person name="Wilson D."/>
            <person name="Wilson R.K."/>
            <person name="Wing R.A."/>
            <person name="Wolfner M.F."/>
            <person name="Wong A."/>
            <person name="Wong G.K."/>
            <person name="Wu C.I."/>
            <person name="Wu G."/>
            <person name="Yamamoto D."/>
            <person name="Yang H.P."/>
            <person name="Yang S.P."/>
            <person name="Yorke J.A."/>
            <person name="Yoshida K."/>
            <person name="Zdobnov E."/>
            <person name="Zhang P."/>
            <person name="Zhang Y."/>
            <person name="Zimin A.V."/>
            <person name="Baldwin J."/>
            <person name="Abdouelleil A."/>
            <person name="Abdulkadir J."/>
            <person name="Abebe A."/>
            <person name="Abera B."/>
            <person name="Abreu J."/>
            <person name="Acer S.C."/>
            <person name="Aftuck L."/>
            <person name="Alexander A."/>
            <person name="An P."/>
            <person name="Anderson E."/>
            <person name="Anderson S."/>
            <person name="Arachi H."/>
            <person name="Azer M."/>
            <person name="Bachantsang P."/>
            <person name="Barry A."/>
            <person name="Bayul T."/>
            <person name="Berlin A."/>
            <person name="Bessette D."/>
            <person name="Bloom T."/>
            <person name="Blye J."/>
            <person name="Boguslavskiy L."/>
            <person name="Bonnet C."/>
            <person name="Boukhgalter B."/>
            <person name="Bourzgui I."/>
            <person name="Brown A."/>
            <person name="Cahill P."/>
            <person name="Channer S."/>
            <person name="Cheshatsang Y."/>
            <person name="Chuda L."/>
            <person name="Citroen M."/>
            <person name="Collymore A."/>
            <person name="Cooke P."/>
            <person name="Costello M."/>
            <person name="D'Aco K."/>
            <person name="Daza R."/>
            <person name="De Haan G."/>
            <person name="DeGray S."/>
            <person name="DeMaso C."/>
            <person name="Dhargay N."/>
            <person name="Dooley K."/>
            <person name="Dooley E."/>
            <person name="Doricent M."/>
            <person name="Dorje P."/>
            <person name="Dorjee K."/>
            <person name="Dupes A."/>
            <person name="Elong R."/>
            <person name="Falk J."/>
            <person name="Farina A."/>
            <person name="Faro S."/>
            <person name="Ferguson D."/>
            <person name="Fisher S."/>
            <person name="Foley C.D."/>
            <person name="Franke A."/>
            <person name="Friedrich D."/>
            <person name="Gadbois L."/>
            <person name="Gearin G."/>
            <person name="Gearin C.R."/>
            <person name="Giannoukos G."/>
            <person name="Goode T."/>
            <person name="Graham J."/>
            <person name="Grandbois E."/>
            <person name="Grewal S."/>
            <person name="Gyaltsen K."/>
            <person name="Hafez N."/>
            <person name="Hagos B."/>
            <person name="Hall J."/>
            <person name="Henson C."/>
            <person name="Hollinger A."/>
            <person name="Honan T."/>
            <person name="Huard M.D."/>
            <person name="Hughes L."/>
            <person name="Hurhula B."/>
            <person name="Husby M.E."/>
            <person name="Kamat A."/>
            <person name="Kanga B."/>
            <person name="Kashin S."/>
            <person name="Khazanovich D."/>
            <person name="Kisner P."/>
            <person name="Lance K."/>
            <person name="Lara M."/>
            <person name="Lee W."/>
            <person name="Lennon N."/>
            <person name="Letendre F."/>
            <person name="LeVine R."/>
            <person name="Lipovsky A."/>
            <person name="Liu X."/>
            <person name="Liu J."/>
            <person name="Liu S."/>
            <person name="Lokyitsang T."/>
            <person name="Lokyitsang Y."/>
            <person name="Lubonja R."/>
            <person name="Lui A."/>
            <person name="MacDonald P."/>
            <person name="Magnisalis V."/>
            <person name="Maru K."/>
            <person name="Matthews C."/>
            <person name="McCusker W."/>
            <person name="McDonough S."/>
            <person name="Mehta T."/>
            <person name="Meldrim J."/>
            <person name="Meneus L."/>
            <person name="Mihai O."/>
            <person name="Mihalev A."/>
            <person name="Mihova T."/>
            <person name="Mittelman R."/>
            <person name="Mlenga V."/>
            <person name="Montmayeur A."/>
            <person name="Mulrain L."/>
            <person name="Navidi A."/>
            <person name="Naylor J."/>
            <person name="Negash T."/>
            <person name="Nguyen T."/>
            <person name="Nguyen N."/>
            <person name="Nicol R."/>
            <person name="Norbu C."/>
            <person name="Norbu N."/>
            <person name="Novod N."/>
            <person name="O'Neill B."/>
            <person name="Osman S."/>
            <person name="Markiewicz E."/>
            <person name="Oyono O.L."/>
            <person name="Patti C."/>
            <person name="Phunkhang P."/>
            <person name="Pierre F."/>
            <person name="Priest M."/>
            <person name="Raghuraman S."/>
            <person name="Rege F."/>
            <person name="Reyes R."/>
            <person name="Rise C."/>
            <person name="Rogov P."/>
            <person name="Ross K."/>
            <person name="Ryan E."/>
            <person name="Settipalli S."/>
            <person name="Shea T."/>
            <person name="Sherpa N."/>
            <person name="Shi L."/>
            <person name="Shih D."/>
            <person name="Sparrow T."/>
            <person name="Spaulding J."/>
            <person name="Stalker J."/>
            <person name="Stange-Thomann N."/>
            <person name="Stavropoulos S."/>
            <person name="Stone C."/>
            <person name="Strader C."/>
            <person name="Tesfaye S."/>
            <person name="Thomson T."/>
            <person name="Thoulutsang Y."/>
            <person name="Thoulutsang D."/>
            <person name="Topham K."/>
            <person name="Topping I."/>
            <person name="Tsamla T."/>
            <person name="Vassiliev H."/>
            <person name="Vo A."/>
            <person name="Wangchuk T."/>
            <person name="Wangdi T."/>
            <person name="Weiand M."/>
            <person name="Wilkinson J."/>
            <person name="Wilson A."/>
            <person name="Yadav S."/>
            <person name="Young G."/>
            <person name="Yu Q."/>
            <person name="Zembek L."/>
            <person name="Zhong D."/>
            <person name="Zimmer A."/>
            <person name="Zwirko Z."/>
            <person name="Jaffe D.B."/>
            <person name="Alvarez P."/>
            <person name="Brockman W."/>
            <person name="Butler J."/>
            <person name="Chin C."/>
            <person name="Gnerre S."/>
            <person name="Grabherr M."/>
            <person name="Kleber M."/>
            <person name="Mauceli E."/>
            <person name="MacCallum I."/>
        </authorList>
    </citation>
    <scope>NUCLEOTIDE SEQUENCE [LARGE SCALE GENOMIC DNA]</scope>
    <source>
        <strain evidence="5">white501</strain>
    </source>
</reference>
<evidence type="ECO:0000256" key="2">
    <source>
        <dbReference type="SAM" id="MobiDB-lite"/>
    </source>
</evidence>
<feature type="compositionally biased region" description="Polar residues" evidence="2">
    <location>
        <begin position="110"/>
        <end position="124"/>
    </location>
</feature>
<keyword evidence="1" id="KW-0833">Ubl conjugation pathway</keyword>
<dbReference type="InterPro" id="IPR057207">
    <property type="entry name" value="FBXL15_LRR"/>
</dbReference>
<dbReference type="OMA" id="TRSWHHD"/>
<dbReference type="HOGENOM" id="CLU_566557_0_0_1"/>
<feature type="region of interest" description="Disordered" evidence="2">
    <location>
        <begin position="1"/>
        <end position="197"/>
    </location>
</feature>
<dbReference type="Pfam" id="PF25372">
    <property type="entry name" value="DUF7885"/>
    <property type="match status" value="1"/>
</dbReference>
<dbReference type="FunFam" id="3.80.10.10:FF:000559">
    <property type="entry name" value="Blast:JmjC domain-containing histone demethylation protein 1"/>
    <property type="match status" value="1"/>
</dbReference>
<dbReference type="GO" id="GO:0005737">
    <property type="term" value="C:cytoplasm"/>
    <property type="evidence" value="ECO:0007669"/>
    <property type="project" value="TreeGrafter"/>
</dbReference>
<dbReference type="STRING" id="7240.B4QXA2"/>
<dbReference type="SMART" id="SM00256">
    <property type="entry name" value="FBOX"/>
    <property type="match status" value="1"/>
</dbReference>
<protein>
    <submittedName>
        <fullName evidence="4">GD17761</fullName>
    </submittedName>
</protein>
<accession>B4QXA2</accession>
<sequence>MESGTVSGHMTHWKHGMKRHHQLEVKTERNNSCDTPSPGISPNAIGGDSKVGKRRKSDDGTSVSSSMHESNDAPCGSSAEGAGGAGTANISTNQWSGSGGGGGSRKKNSIRSQLAQQMLNSSTRVLKKPQYVVRPASGTGSSSSSGNGGSASATNGISNGSNQSGANSCGAGNGERGTNNGGLSGLNGLGNQHHSSSQNLALDPTVLKIIFRYLPQDTLVTCCSVCKVWSNAAVDPDLWKKMNCSEHKMSASLLTAIVRRQPEHLILDWTQIAKRQLAWLVARLPALKNLSLQNCPIQAVLALHTCLCPPLQTLDLSFVRGLNDAAIRDILSPPKDSRPGLSDSKTRLRDLKVMKLAGTDISDVAVRYITQSLPYLRHLDLSSCQRITDAGVAQIGTSTTAIARLTELNLSACRLVSENALEHLAKCEGLIWLDLRHVPQVSTQSVIRFASNSKHDLCVRDIKLVERRRRNSTTATRSWHHD</sequence>
<dbReference type="InterPro" id="IPR032675">
    <property type="entry name" value="LRR_dom_sf"/>
</dbReference>
<evidence type="ECO:0000313" key="5">
    <source>
        <dbReference type="Proteomes" id="UP000000304"/>
    </source>
</evidence>
<dbReference type="Gene3D" id="1.20.1280.50">
    <property type="match status" value="1"/>
</dbReference>
<dbReference type="InterPro" id="IPR050648">
    <property type="entry name" value="F-box_LRR-repeat"/>
</dbReference>
<dbReference type="EMBL" id="CM000364">
    <property type="protein sequence ID" value="EDX13673.1"/>
    <property type="molecule type" value="Genomic_DNA"/>
</dbReference>
<evidence type="ECO:0000256" key="1">
    <source>
        <dbReference type="ARBA" id="ARBA00022786"/>
    </source>
</evidence>
<dbReference type="Gene3D" id="3.80.10.10">
    <property type="entry name" value="Ribonuclease Inhibitor"/>
    <property type="match status" value="2"/>
</dbReference>
<feature type="compositionally biased region" description="Basic residues" evidence="2">
    <location>
        <begin position="11"/>
        <end position="21"/>
    </location>
</feature>
<dbReference type="InterPro" id="IPR001810">
    <property type="entry name" value="F-box_dom"/>
</dbReference>
<feature type="domain" description="F-box" evidence="3">
    <location>
        <begin position="202"/>
        <end position="242"/>
    </location>
</feature>
<proteinExistence type="predicted"/>
<dbReference type="Pfam" id="PF12937">
    <property type="entry name" value="F-box-like"/>
    <property type="match status" value="1"/>
</dbReference>
<name>B4QXA2_DROSI</name>
<evidence type="ECO:0000313" key="4">
    <source>
        <dbReference type="EMBL" id="EDX13673.1"/>
    </source>
</evidence>
<dbReference type="PhylomeDB" id="B4QXA2"/>
<dbReference type="OrthoDB" id="5876800at2759"/>
<dbReference type="Bgee" id="FBgn0190116">
    <property type="expression patterns" value="Expressed in embryo and 3 other cell types or tissues"/>
</dbReference>